<comment type="caution">
    <text evidence="1">The sequence shown here is derived from an EMBL/GenBank/DDBJ whole genome shotgun (WGS) entry which is preliminary data.</text>
</comment>
<dbReference type="EMBL" id="BMZB01000002">
    <property type="protein sequence ID" value="GGZ32013.1"/>
    <property type="molecule type" value="Genomic_DNA"/>
</dbReference>
<proteinExistence type="predicted"/>
<reference evidence="1" key="2">
    <citation type="submission" date="2020-09" db="EMBL/GenBank/DDBJ databases">
        <authorList>
            <person name="Sun Q."/>
            <person name="Kim S."/>
        </authorList>
    </citation>
    <scope>NUCLEOTIDE SEQUENCE</scope>
    <source>
        <strain evidence="1">KCTC 32296</strain>
    </source>
</reference>
<evidence type="ECO:0000313" key="2">
    <source>
        <dbReference type="Proteomes" id="UP000662572"/>
    </source>
</evidence>
<sequence length="81" mass="8472">MKTNIGAFDPEAKAVEVEFSHNGVTHIRPVNACLTDKGKYDAKATTARVAEVANGVQAKIEAGVITNPLPNPVSDTPSEPA</sequence>
<organism evidence="1 2">
    <name type="scientific">Asticcacaulis endophyticus</name>
    <dbReference type="NCBI Taxonomy" id="1395890"/>
    <lineage>
        <taxon>Bacteria</taxon>
        <taxon>Pseudomonadati</taxon>
        <taxon>Pseudomonadota</taxon>
        <taxon>Alphaproteobacteria</taxon>
        <taxon>Caulobacterales</taxon>
        <taxon>Caulobacteraceae</taxon>
        <taxon>Asticcacaulis</taxon>
    </lineage>
</organism>
<dbReference type="Proteomes" id="UP000662572">
    <property type="component" value="Unassembled WGS sequence"/>
</dbReference>
<accession>A0A918Q5U3</accession>
<reference evidence="1" key="1">
    <citation type="journal article" date="2014" name="Int. J. Syst. Evol. Microbiol.">
        <title>Complete genome sequence of Corynebacterium casei LMG S-19264T (=DSM 44701T), isolated from a smear-ripened cheese.</title>
        <authorList>
            <consortium name="US DOE Joint Genome Institute (JGI-PGF)"/>
            <person name="Walter F."/>
            <person name="Albersmeier A."/>
            <person name="Kalinowski J."/>
            <person name="Ruckert C."/>
        </authorList>
    </citation>
    <scope>NUCLEOTIDE SEQUENCE</scope>
    <source>
        <strain evidence="1">KCTC 32296</strain>
    </source>
</reference>
<gene>
    <name evidence="1" type="ORF">GCM10011273_17550</name>
</gene>
<dbReference type="RefSeq" id="WP_189486099.1">
    <property type="nucleotide sequence ID" value="NZ_BMZB01000002.1"/>
</dbReference>
<dbReference type="AlphaFoldDB" id="A0A918Q5U3"/>
<name>A0A918Q5U3_9CAUL</name>
<protein>
    <submittedName>
        <fullName evidence="1">Uncharacterized protein</fullName>
    </submittedName>
</protein>
<keyword evidence="2" id="KW-1185">Reference proteome</keyword>
<evidence type="ECO:0000313" key="1">
    <source>
        <dbReference type="EMBL" id="GGZ32013.1"/>
    </source>
</evidence>